<proteinExistence type="predicted"/>
<gene>
    <name evidence="1" type="ORF">METZ01_LOCUS24994</name>
</gene>
<name>A0A381PZ58_9ZZZZ</name>
<protein>
    <submittedName>
        <fullName evidence="1">Uncharacterized protein</fullName>
    </submittedName>
</protein>
<dbReference type="AlphaFoldDB" id="A0A381PZ58"/>
<sequence>MRLRVELSLLQIRHEHFRDGSLDSPKIMQKTDQYKKFSAEI</sequence>
<reference evidence="1" key="1">
    <citation type="submission" date="2018-05" db="EMBL/GenBank/DDBJ databases">
        <authorList>
            <person name="Lanie J.A."/>
            <person name="Ng W.-L."/>
            <person name="Kazmierczak K.M."/>
            <person name="Andrzejewski T.M."/>
            <person name="Davidsen T.M."/>
            <person name="Wayne K.J."/>
            <person name="Tettelin H."/>
            <person name="Glass J.I."/>
            <person name="Rusch D."/>
            <person name="Podicherti R."/>
            <person name="Tsui H.-C.T."/>
            <person name="Winkler M.E."/>
        </authorList>
    </citation>
    <scope>NUCLEOTIDE SEQUENCE</scope>
</reference>
<dbReference type="EMBL" id="UINC01001145">
    <property type="protein sequence ID" value="SUZ72140.1"/>
    <property type="molecule type" value="Genomic_DNA"/>
</dbReference>
<accession>A0A381PZ58</accession>
<organism evidence="1">
    <name type="scientific">marine metagenome</name>
    <dbReference type="NCBI Taxonomy" id="408172"/>
    <lineage>
        <taxon>unclassified sequences</taxon>
        <taxon>metagenomes</taxon>
        <taxon>ecological metagenomes</taxon>
    </lineage>
</organism>
<evidence type="ECO:0000313" key="1">
    <source>
        <dbReference type="EMBL" id="SUZ72140.1"/>
    </source>
</evidence>